<dbReference type="InterPro" id="IPR011009">
    <property type="entry name" value="Kinase-like_dom_sf"/>
</dbReference>
<keyword evidence="1" id="KW-0677">Repeat</keyword>
<dbReference type="InterPro" id="IPR012677">
    <property type="entry name" value="Nucleotide-bd_a/b_plait_sf"/>
</dbReference>
<dbReference type="EMBL" id="JBBWWR010000007">
    <property type="protein sequence ID" value="KAK8964256.1"/>
    <property type="molecule type" value="Genomic_DNA"/>
</dbReference>
<keyword evidence="6" id="KW-1185">Reference proteome</keyword>
<keyword evidence="2 3" id="KW-0694">RNA-binding</keyword>
<feature type="domain" description="RRM" evidence="4">
    <location>
        <begin position="158"/>
        <end position="200"/>
    </location>
</feature>
<dbReference type="PANTHER" id="PTHR24012">
    <property type="entry name" value="RNA BINDING PROTEIN"/>
    <property type="match status" value="1"/>
</dbReference>
<dbReference type="SUPFAM" id="SSF54928">
    <property type="entry name" value="RNA-binding domain, RBD"/>
    <property type="match status" value="1"/>
</dbReference>
<evidence type="ECO:0000256" key="1">
    <source>
        <dbReference type="ARBA" id="ARBA00022737"/>
    </source>
</evidence>
<gene>
    <name evidence="5" type="primary">PAB2</name>
    <name evidence="5" type="ORF">KSP40_PGU006759</name>
</gene>
<dbReference type="Proteomes" id="UP001412067">
    <property type="component" value="Unassembled WGS sequence"/>
</dbReference>
<protein>
    <submittedName>
        <fullName evidence="5">Polyadenylate-binding protein 2</fullName>
    </submittedName>
</protein>
<dbReference type="Gene3D" id="1.10.510.10">
    <property type="entry name" value="Transferase(Phosphotransferase) domain 1"/>
    <property type="match status" value="1"/>
</dbReference>
<sequence>MLISSICIFSGYISPEYAFKGLFSVKSNVFSFGVLLLGIVSGRRSAGLHGFGSSCSLLAYNLSSSTTEEDLAKIFGEYGRTTSIVVMRDLDGKSKCFGFVNFDNPDDVATAVQELNGKKMEDKDWYVGRAQKKTEREQELKTRFEQSIMGTADKYQWVNLYLKNLDDSIGDEKLNELFSVFGTITSCNFSRQCFSFVSFI</sequence>
<accession>A0ABR2MJT1</accession>
<evidence type="ECO:0000256" key="2">
    <source>
        <dbReference type="ARBA" id="ARBA00022884"/>
    </source>
</evidence>
<dbReference type="InterPro" id="IPR000504">
    <property type="entry name" value="RRM_dom"/>
</dbReference>
<dbReference type="SMART" id="SM00360">
    <property type="entry name" value="RRM"/>
    <property type="match status" value="1"/>
</dbReference>
<name>A0ABR2MJT1_9ASPA</name>
<evidence type="ECO:0000313" key="6">
    <source>
        <dbReference type="Proteomes" id="UP001412067"/>
    </source>
</evidence>
<dbReference type="SUPFAM" id="SSF56112">
    <property type="entry name" value="Protein kinase-like (PK-like)"/>
    <property type="match status" value="1"/>
</dbReference>
<organism evidence="5 6">
    <name type="scientific">Platanthera guangdongensis</name>
    <dbReference type="NCBI Taxonomy" id="2320717"/>
    <lineage>
        <taxon>Eukaryota</taxon>
        <taxon>Viridiplantae</taxon>
        <taxon>Streptophyta</taxon>
        <taxon>Embryophyta</taxon>
        <taxon>Tracheophyta</taxon>
        <taxon>Spermatophyta</taxon>
        <taxon>Magnoliopsida</taxon>
        <taxon>Liliopsida</taxon>
        <taxon>Asparagales</taxon>
        <taxon>Orchidaceae</taxon>
        <taxon>Orchidoideae</taxon>
        <taxon>Orchideae</taxon>
        <taxon>Orchidinae</taxon>
        <taxon>Platanthera</taxon>
    </lineage>
</organism>
<dbReference type="InterPro" id="IPR035979">
    <property type="entry name" value="RBD_domain_sf"/>
</dbReference>
<comment type="caution">
    <text evidence="5">The sequence shown here is derived from an EMBL/GenBank/DDBJ whole genome shotgun (WGS) entry which is preliminary data.</text>
</comment>
<reference evidence="5 6" key="1">
    <citation type="journal article" date="2022" name="Nat. Plants">
        <title>Genomes of leafy and leafless Platanthera orchids illuminate the evolution of mycoheterotrophy.</title>
        <authorList>
            <person name="Li M.H."/>
            <person name="Liu K.W."/>
            <person name="Li Z."/>
            <person name="Lu H.C."/>
            <person name="Ye Q.L."/>
            <person name="Zhang D."/>
            <person name="Wang J.Y."/>
            <person name="Li Y.F."/>
            <person name="Zhong Z.M."/>
            <person name="Liu X."/>
            <person name="Yu X."/>
            <person name="Liu D.K."/>
            <person name="Tu X.D."/>
            <person name="Liu B."/>
            <person name="Hao Y."/>
            <person name="Liao X.Y."/>
            <person name="Jiang Y.T."/>
            <person name="Sun W.H."/>
            <person name="Chen J."/>
            <person name="Chen Y.Q."/>
            <person name="Ai Y."/>
            <person name="Zhai J.W."/>
            <person name="Wu S.S."/>
            <person name="Zhou Z."/>
            <person name="Hsiao Y.Y."/>
            <person name="Wu W.L."/>
            <person name="Chen Y.Y."/>
            <person name="Lin Y.F."/>
            <person name="Hsu J.L."/>
            <person name="Li C.Y."/>
            <person name="Wang Z.W."/>
            <person name="Zhao X."/>
            <person name="Zhong W.Y."/>
            <person name="Ma X.K."/>
            <person name="Ma L."/>
            <person name="Huang J."/>
            <person name="Chen G.Z."/>
            <person name="Huang M.Z."/>
            <person name="Huang L."/>
            <person name="Peng D.H."/>
            <person name="Luo Y.B."/>
            <person name="Zou S.Q."/>
            <person name="Chen S.P."/>
            <person name="Lan S."/>
            <person name="Tsai W.C."/>
            <person name="Van de Peer Y."/>
            <person name="Liu Z.J."/>
        </authorList>
    </citation>
    <scope>NUCLEOTIDE SEQUENCE [LARGE SCALE GENOMIC DNA]</scope>
    <source>
        <strain evidence="5">Lor288</strain>
    </source>
</reference>
<proteinExistence type="predicted"/>
<evidence type="ECO:0000259" key="4">
    <source>
        <dbReference type="PROSITE" id="PS50102"/>
    </source>
</evidence>
<dbReference type="PROSITE" id="PS50102">
    <property type="entry name" value="RRM"/>
    <property type="match status" value="2"/>
</dbReference>
<evidence type="ECO:0000313" key="5">
    <source>
        <dbReference type="EMBL" id="KAK8964256.1"/>
    </source>
</evidence>
<dbReference type="Gene3D" id="3.30.70.330">
    <property type="match status" value="2"/>
</dbReference>
<evidence type="ECO:0000256" key="3">
    <source>
        <dbReference type="PROSITE-ProRule" id="PRU00176"/>
    </source>
</evidence>
<dbReference type="Pfam" id="PF00076">
    <property type="entry name" value="RRM_1"/>
    <property type="match status" value="2"/>
</dbReference>
<feature type="domain" description="RRM" evidence="4">
    <location>
        <begin position="55"/>
        <end position="132"/>
    </location>
</feature>